<dbReference type="Proteomes" id="UP000007490">
    <property type="component" value="Chromosome"/>
</dbReference>
<protein>
    <recommendedName>
        <fullName evidence="3">RNA-binding protein</fullName>
    </recommendedName>
</protein>
<gene>
    <name evidence="1" type="ordered locus">Metbo_0773</name>
</gene>
<accession>F0TB73</accession>
<dbReference type="InterPro" id="IPR012340">
    <property type="entry name" value="NA-bd_OB-fold"/>
</dbReference>
<reference evidence="1 2" key="2">
    <citation type="journal article" date="2014" name="Int. J. Syst. Evol. Microbiol.">
        <title>Methanobacterium paludis sp. nov. and a novel strain of Methanobacterium lacus isolated from northern peatlands.</title>
        <authorList>
            <person name="Cadillo-Quiroz H."/>
            <person name="Brauer S.L."/>
            <person name="Goodson N."/>
            <person name="Yavitt J.B."/>
            <person name="Zinder S.H."/>
        </authorList>
    </citation>
    <scope>NUCLEOTIDE SEQUENCE [LARGE SCALE GENOMIC DNA]</scope>
    <source>
        <strain evidence="1 2">AL-21</strain>
    </source>
</reference>
<dbReference type="AlphaFoldDB" id="F0TB73"/>
<dbReference type="PANTHER" id="PTHR12150:SF13">
    <property type="entry name" value="METHYLTRANSFERASE C9ORF114-RELATED"/>
    <property type="match status" value="1"/>
</dbReference>
<dbReference type="InterPro" id="IPR029026">
    <property type="entry name" value="tRNA_m1G_MTases_N"/>
</dbReference>
<dbReference type="STRING" id="877455.Metbo_0773"/>
<dbReference type="GeneID" id="10277221"/>
<dbReference type="Pfam" id="PF02598">
    <property type="entry name" value="Methyltrn_RNA_3"/>
    <property type="match status" value="1"/>
</dbReference>
<dbReference type="KEGG" id="mel:Metbo_0773"/>
<dbReference type="Gene3D" id="2.40.50.140">
    <property type="entry name" value="Nucleic acid-binding proteins"/>
    <property type="match status" value="1"/>
</dbReference>
<proteinExistence type="predicted"/>
<sequence length="274" mass="30811">MEKKRLSIFVPASILSETKDLRIKTYKIGLIGRSAAIFRADRIVVYNDNSDEKEVKFISDVLTYMNTPQYLRKKVFPITRELRNVGILPPLRTPHHPTGELHEGDYRQGLTIKRTKKGTVVDIGADKFALCKEKLSVNKVLSFKVIKLGKEIILDPDVPDFYWGYKVLATNKDLYNSILMMKPGPDLVIGTSRYAPSITSVLDEVKTKLKGSKHTAILFGGPYSGLEELISDQNEKEIIDLEVNTVPEQGTKTVRTEEAVLATLSVFNLLLNTD</sequence>
<keyword evidence="2" id="KW-1185">Reference proteome</keyword>
<dbReference type="OrthoDB" id="4144at2157"/>
<name>F0TB73_METLA</name>
<dbReference type="InterPro" id="IPR029028">
    <property type="entry name" value="Alpha/beta_knot_MTases"/>
</dbReference>
<evidence type="ECO:0008006" key="3">
    <source>
        <dbReference type="Google" id="ProtNLM"/>
    </source>
</evidence>
<dbReference type="RefSeq" id="WP_013644375.1">
    <property type="nucleotide sequence ID" value="NC_015216.1"/>
</dbReference>
<dbReference type="SUPFAM" id="SSF50249">
    <property type="entry name" value="Nucleic acid-binding proteins"/>
    <property type="match status" value="1"/>
</dbReference>
<dbReference type="EMBL" id="CP002551">
    <property type="protein sequence ID" value="ADZ09024.1"/>
    <property type="molecule type" value="Genomic_DNA"/>
</dbReference>
<dbReference type="PANTHER" id="PTHR12150">
    <property type="entry name" value="CLASS IV SAM-BINDING METHYLTRANSFERASE-RELATED"/>
    <property type="match status" value="1"/>
</dbReference>
<evidence type="ECO:0000313" key="2">
    <source>
        <dbReference type="Proteomes" id="UP000007490"/>
    </source>
</evidence>
<dbReference type="Gene3D" id="3.40.1280.10">
    <property type="match status" value="1"/>
</dbReference>
<dbReference type="eggNOG" id="arCOG04069">
    <property type="taxonomic scope" value="Archaea"/>
</dbReference>
<dbReference type="InterPro" id="IPR003750">
    <property type="entry name" value="Put_MeTrfase-C9orf114-like"/>
</dbReference>
<dbReference type="HOGENOM" id="CLU_017233_1_0_2"/>
<organism evidence="1 2">
    <name type="scientific">Methanobacterium lacus (strain AL-21)</name>
    <dbReference type="NCBI Taxonomy" id="877455"/>
    <lineage>
        <taxon>Archaea</taxon>
        <taxon>Methanobacteriati</taxon>
        <taxon>Methanobacteriota</taxon>
        <taxon>Methanomada group</taxon>
        <taxon>Methanobacteria</taxon>
        <taxon>Methanobacteriales</taxon>
        <taxon>Methanobacteriaceae</taxon>
        <taxon>Methanobacterium</taxon>
    </lineage>
</organism>
<evidence type="ECO:0000313" key="1">
    <source>
        <dbReference type="EMBL" id="ADZ09024.1"/>
    </source>
</evidence>
<dbReference type="SUPFAM" id="SSF75217">
    <property type="entry name" value="alpha/beta knot"/>
    <property type="match status" value="1"/>
</dbReference>
<dbReference type="CDD" id="cd18086">
    <property type="entry name" value="HsC9orf114-like"/>
    <property type="match status" value="1"/>
</dbReference>
<reference evidence="2" key="1">
    <citation type="submission" date="2011-02" db="EMBL/GenBank/DDBJ databases">
        <title>Complete sequence of Methanobacterium sp. AL-21.</title>
        <authorList>
            <consortium name="US DOE Joint Genome Institute"/>
            <person name="Lucas S."/>
            <person name="Copeland A."/>
            <person name="Lapidus A."/>
            <person name="Cheng J.-F."/>
            <person name="Goodwin L."/>
            <person name="Pitluck S."/>
            <person name="Chertkov O."/>
            <person name="Detter J.C."/>
            <person name="Han C."/>
            <person name="Tapia R."/>
            <person name="Land M."/>
            <person name="Hauser L."/>
            <person name="Kyrpides N."/>
            <person name="Ivanova N."/>
            <person name="Mikhailova N."/>
            <person name="Pagani I."/>
            <person name="Cadillo-Quiroz H."/>
            <person name="Imachi H."/>
            <person name="Zinder S."/>
            <person name="Liu W."/>
            <person name="Woyke T."/>
        </authorList>
    </citation>
    <scope>NUCLEOTIDE SEQUENCE [LARGE SCALE GENOMIC DNA]</scope>
    <source>
        <strain evidence="2">AL-21</strain>
    </source>
</reference>